<dbReference type="Pfam" id="PF00650">
    <property type="entry name" value="CRAL_TRIO"/>
    <property type="match status" value="1"/>
</dbReference>
<dbReference type="STRING" id="48709.A0A1D2NFV5"/>
<feature type="chain" id="PRO_5008905505" evidence="1">
    <location>
        <begin position="35"/>
        <end position="291"/>
    </location>
</feature>
<dbReference type="CDD" id="cd00170">
    <property type="entry name" value="SEC14"/>
    <property type="match status" value="1"/>
</dbReference>
<comment type="caution">
    <text evidence="3">The sequence shown here is derived from an EMBL/GenBank/DDBJ whole genome shotgun (WGS) entry which is preliminary data.</text>
</comment>
<dbReference type="AlphaFoldDB" id="A0A1D2NFV5"/>
<dbReference type="Proteomes" id="UP000094527">
    <property type="component" value="Unassembled WGS sequence"/>
</dbReference>
<protein>
    <submittedName>
        <fullName evidence="3">SEC14-like protein 2</fullName>
    </submittedName>
</protein>
<dbReference type="EMBL" id="LJIJ01000058">
    <property type="protein sequence ID" value="ODN03975.1"/>
    <property type="molecule type" value="Genomic_DNA"/>
</dbReference>
<feature type="domain" description="CRAL-TRIO" evidence="2">
    <location>
        <begin position="114"/>
        <end position="290"/>
    </location>
</feature>
<accession>A0A1D2NFV5</accession>
<dbReference type="SMART" id="SM01100">
    <property type="entry name" value="CRAL_TRIO_N"/>
    <property type="match status" value="1"/>
</dbReference>
<proteinExistence type="predicted"/>
<dbReference type="PANTHER" id="PTHR23324">
    <property type="entry name" value="SEC14 RELATED PROTEIN"/>
    <property type="match status" value="1"/>
</dbReference>
<keyword evidence="4" id="KW-1185">Reference proteome</keyword>
<organism evidence="3 4">
    <name type="scientific">Orchesella cincta</name>
    <name type="common">Springtail</name>
    <name type="synonym">Podura cincta</name>
    <dbReference type="NCBI Taxonomy" id="48709"/>
    <lineage>
        <taxon>Eukaryota</taxon>
        <taxon>Metazoa</taxon>
        <taxon>Ecdysozoa</taxon>
        <taxon>Arthropoda</taxon>
        <taxon>Hexapoda</taxon>
        <taxon>Collembola</taxon>
        <taxon>Entomobryomorpha</taxon>
        <taxon>Entomobryoidea</taxon>
        <taxon>Orchesellidae</taxon>
        <taxon>Orchesellinae</taxon>
        <taxon>Orchesella</taxon>
    </lineage>
</organism>
<dbReference type="InterPro" id="IPR011074">
    <property type="entry name" value="CRAL/TRIO_N_dom"/>
</dbReference>
<evidence type="ECO:0000256" key="1">
    <source>
        <dbReference type="SAM" id="SignalP"/>
    </source>
</evidence>
<dbReference type="InterPro" id="IPR001251">
    <property type="entry name" value="CRAL-TRIO_dom"/>
</dbReference>
<evidence type="ECO:0000259" key="2">
    <source>
        <dbReference type="PROSITE" id="PS50191"/>
    </source>
</evidence>
<dbReference type="Gene3D" id="3.40.525.10">
    <property type="entry name" value="CRAL-TRIO lipid binding domain"/>
    <property type="match status" value="1"/>
</dbReference>
<dbReference type="PANTHER" id="PTHR23324:SF87">
    <property type="entry name" value="CRAL-TRIO DOMAIN-CONTAINING PROTEIN C34C12.6"/>
    <property type="match status" value="1"/>
</dbReference>
<dbReference type="SUPFAM" id="SSF46938">
    <property type="entry name" value="CRAL/TRIO N-terminal domain"/>
    <property type="match status" value="1"/>
</dbReference>
<dbReference type="SMART" id="SM00516">
    <property type="entry name" value="SEC14"/>
    <property type="match status" value="1"/>
</dbReference>
<evidence type="ECO:0000313" key="4">
    <source>
        <dbReference type="Proteomes" id="UP000094527"/>
    </source>
</evidence>
<dbReference type="InterPro" id="IPR051064">
    <property type="entry name" value="SEC14/CRAL-TRIO_domain"/>
</dbReference>
<dbReference type="OrthoDB" id="75724at2759"/>
<dbReference type="PROSITE" id="PS50191">
    <property type="entry name" value="CRAL_TRIO"/>
    <property type="match status" value="1"/>
</dbReference>
<evidence type="ECO:0000313" key="3">
    <source>
        <dbReference type="EMBL" id="ODN03975.1"/>
    </source>
</evidence>
<gene>
    <name evidence="3" type="ORF">Ocin01_02721</name>
</gene>
<sequence>MILSTTRRSSGSSSTSVQLILLLGSCYLLQLVECAQGSNSLEKDLTLTLLQKQTLDKFKQRVANRLPRDYMKQDIYLIRWLRARNFNVDQAEQMLNENLKWRKNSKIDTILKEDWSEFHEKYPYNLDTISKDGKPILTGNFGDWDIRAIALAGRMPQLIRYLDSGMEDATTMVRKFQSQGKNVTQFDFLVNMDNYNIVQHGCLQCITFYLALVSSYENHFPGDANKIVLFNTPPVFEIVLRVIRPIMSPITRNALQVYGQDKGVWSKVLLNIADKSQLTPEYGGTYKRQEQ</sequence>
<dbReference type="GO" id="GO:0005737">
    <property type="term" value="C:cytoplasm"/>
    <property type="evidence" value="ECO:0007669"/>
    <property type="project" value="TreeGrafter"/>
</dbReference>
<reference evidence="3 4" key="1">
    <citation type="journal article" date="2016" name="Genome Biol. Evol.">
        <title>Gene Family Evolution Reflects Adaptation to Soil Environmental Stressors in the Genome of the Collembolan Orchesella cincta.</title>
        <authorList>
            <person name="Faddeeva-Vakhrusheva A."/>
            <person name="Derks M.F."/>
            <person name="Anvar S.Y."/>
            <person name="Agamennone V."/>
            <person name="Suring W."/>
            <person name="Smit S."/>
            <person name="van Straalen N.M."/>
            <person name="Roelofs D."/>
        </authorList>
    </citation>
    <scope>NUCLEOTIDE SEQUENCE [LARGE SCALE GENOMIC DNA]</scope>
    <source>
        <tissue evidence="3">Mixed pool</tissue>
    </source>
</reference>
<dbReference type="PROSITE" id="PS51257">
    <property type="entry name" value="PROKAR_LIPOPROTEIN"/>
    <property type="match status" value="1"/>
</dbReference>
<dbReference type="SUPFAM" id="SSF52087">
    <property type="entry name" value="CRAL/TRIO domain"/>
    <property type="match status" value="1"/>
</dbReference>
<keyword evidence="1" id="KW-0732">Signal</keyword>
<dbReference type="OMA" id="LTHEYMK"/>
<dbReference type="InterPro" id="IPR036865">
    <property type="entry name" value="CRAL-TRIO_dom_sf"/>
</dbReference>
<name>A0A1D2NFV5_ORCCI</name>
<dbReference type="InterPro" id="IPR036273">
    <property type="entry name" value="CRAL/TRIO_N_dom_sf"/>
</dbReference>
<dbReference type="Pfam" id="PF03765">
    <property type="entry name" value="CRAL_TRIO_N"/>
    <property type="match status" value="1"/>
</dbReference>
<feature type="signal peptide" evidence="1">
    <location>
        <begin position="1"/>
        <end position="34"/>
    </location>
</feature>